<organism evidence="1 2">
    <name type="scientific">Colletotrichum tanaceti</name>
    <dbReference type="NCBI Taxonomy" id="1306861"/>
    <lineage>
        <taxon>Eukaryota</taxon>
        <taxon>Fungi</taxon>
        <taxon>Dikarya</taxon>
        <taxon>Ascomycota</taxon>
        <taxon>Pezizomycotina</taxon>
        <taxon>Sordariomycetes</taxon>
        <taxon>Hypocreomycetidae</taxon>
        <taxon>Glomerellales</taxon>
        <taxon>Glomerellaceae</taxon>
        <taxon>Colletotrichum</taxon>
        <taxon>Colletotrichum destructivum species complex</taxon>
    </lineage>
</organism>
<comment type="caution">
    <text evidence="1">The sequence shown here is derived from an EMBL/GenBank/DDBJ whole genome shotgun (WGS) entry which is preliminary data.</text>
</comment>
<name>A0A4U6XPS3_9PEZI</name>
<accession>A0A4U6XPS3</accession>
<evidence type="ECO:0000313" key="2">
    <source>
        <dbReference type="Proteomes" id="UP000310108"/>
    </source>
</evidence>
<reference evidence="1 2" key="1">
    <citation type="journal article" date="2019" name="PLoS ONE">
        <title>Comparative genome analysis indicates high evolutionary potential of pathogenicity genes in Colletotrichum tanaceti.</title>
        <authorList>
            <person name="Lelwala R.V."/>
            <person name="Korhonen P.K."/>
            <person name="Young N.D."/>
            <person name="Scott J.B."/>
            <person name="Ades P.A."/>
            <person name="Gasser R.B."/>
            <person name="Taylor P.W.J."/>
        </authorList>
    </citation>
    <scope>NUCLEOTIDE SEQUENCE [LARGE SCALE GENOMIC DNA]</scope>
    <source>
        <strain evidence="1">BRIP57314</strain>
    </source>
</reference>
<evidence type="ECO:0000313" key="1">
    <source>
        <dbReference type="EMBL" id="TKW57797.1"/>
    </source>
</evidence>
<proteinExistence type="predicted"/>
<gene>
    <name evidence="1" type="ORF">CTA1_415</name>
</gene>
<sequence>MLCRFLIAPLAAPSSPRDWEAAASITLLRPTEANLRDLSYCWAKNNRRILWPCLK</sequence>
<dbReference type="EMBL" id="PJEX01000035">
    <property type="protein sequence ID" value="TKW57797.1"/>
    <property type="molecule type" value="Genomic_DNA"/>
</dbReference>
<dbReference type="AlphaFoldDB" id="A0A4U6XPS3"/>
<keyword evidence="2" id="KW-1185">Reference proteome</keyword>
<dbReference type="Proteomes" id="UP000310108">
    <property type="component" value="Unassembled WGS sequence"/>
</dbReference>
<protein>
    <submittedName>
        <fullName evidence="1">Uncharacterized protein</fullName>
    </submittedName>
</protein>